<organism evidence="1 2">
    <name type="scientific">Galactobacter valiniphilus</name>
    <dbReference type="NCBI Taxonomy" id="2676122"/>
    <lineage>
        <taxon>Bacteria</taxon>
        <taxon>Bacillati</taxon>
        <taxon>Actinomycetota</taxon>
        <taxon>Actinomycetes</taxon>
        <taxon>Micrococcales</taxon>
        <taxon>Micrococcaceae</taxon>
        <taxon>Galactobacter</taxon>
    </lineage>
</organism>
<name>A0A399J7E2_9MICC</name>
<dbReference type="Proteomes" id="UP000265419">
    <property type="component" value="Unassembled WGS sequence"/>
</dbReference>
<dbReference type="RefSeq" id="WP_119425518.1">
    <property type="nucleotide sequence ID" value="NZ_QQXK01000028.1"/>
</dbReference>
<protein>
    <submittedName>
        <fullName evidence="1">Uncharacterized protein</fullName>
    </submittedName>
</protein>
<dbReference type="AlphaFoldDB" id="A0A399J7E2"/>
<sequence>MTLELIAEEAGVDLATVTEEFRGMVQGTATPVGLYPVDLLFSEEVPLESTMDGLLDCLKARYATPEYLTRR</sequence>
<evidence type="ECO:0000313" key="1">
    <source>
        <dbReference type="EMBL" id="RII41398.1"/>
    </source>
</evidence>
<dbReference type="EMBL" id="QQXK01000028">
    <property type="protein sequence ID" value="RII41398.1"/>
    <property type="molecule type" value="Genomic_DNA"/>
</dbReference>
<evidence type="ECO:0000313" key="2">
    <source>
        <dbReference type="Proteomes" id="UP000265419"/>
    </source>
</evidence>
<proteinExistence type="predicted"/>
<accession>A0A399J7E2</accession>
<reference evidence="1 2" key="1">
    <citation type="submission" date="2018-07" db="EMBL/GenBank/DDBJ databases">
        <title>Arthrobacter sp. nov., isolated from raw cow's milk with high bacterial count.</title>
        <authorList>
            <person name="Hahne J."/>
            <person name="Isele D."/>
            <person name="Lipski A."/>
        </authorList>
    </citation>
    <scope>NUCLEOTIDE SEQUENCE [LARGE SCALE GENOMIC DNA]</scope>
    <source>
        <strain evidence="1 2">JZ R-35</strain>
    </source>
</reference>
<keyword evidence="2" id="KW-1185">Reference proteome</keyword>
<comment type="caution">
    <text evidence="1">The sequence shown here is derived from an EMBL/GenBank/DDBJ whole genome shotgun (WGS) entry which is preliminary data.</text>
</comment>
<gene>
    <name evidence="1" type="ORF">DWB68_12820</name>
</gene>